<organism evidence="1 2">
    <name type="scientific">Streptomyces glomeratus</name>
    <dbReference type="NCBI Taxonomy" id="284452"/>
    <lineage>
        <taxon>Bacteria</taxon>
        <taxon>Bacillati</taxon>
        <taxon>Actinomycetota</taxon>
        <taxon>Actinomycetes</taxon>
        <taxon>Kitasatosporales</taxon>
        <taxon>Streptomycetaceae</taxon>
        <taxon>Streptomyces</taxon>
    </lineage>
</organism>
<evidence type="ECO:0008006" key="3">
    <source>
        <dbReference type="Google" id="ProtNLM"/>
    </source>
</evidence>
<dbReference type="EMBL" id="BAAAUF010000034">
    <property type="protein sequence ID" value="GAA3052532.1"/>
    <property type="molecule type" value="Genomic_DNA"/>
</dbReference>
<gene>
    <name evidence="1" type="ORF">GCM10010448_39720</name>
</gene>
<reference evidence="2" key="1">
    <citation type="journal article" date="2019" name="Int. J. Syst. Evol. Microbiol.">
        <title>The Global Catalogue of Microorganisms (GCM) 10K type strain sequencing project: providing services to taxonomists for standard genome sequencing and annotation.</title>
        <authorList>
            <consortium name="The Broad Institute Genomics Platform"/>
            <consortium name="The Broad Institute Genome Sequencing Center for Infectious Disease"/>
            <person name="Wu L."/>
            <person name="Ma J."/>
        </authorList>
    </citation>
    <scope>NUCLEOTIDE SEQUENCE [LARGE SCALE GENOMIC DNA]</scope>
    <source>
        <strain evidence="2">JCM 9091</strain>
    </source>
</reference>
<evidence type="ECO:0000313" key="2">
    <source>
        <dbReference type="Proteomes" id="UP001501532"/>
    </source>
</evidence>
<proteinExistence type="predicted"/>
<keyword evidence="2" id="KW-1185">Reference proteome</keyword>
<protein>
    <recommendedName>
        <fullName evidence="3">Toxin-antitoxin system, toxin component</fullName>
    </recommendedName>
</protein>
<accession>A0ABP6LSV2</accession>
<comment type="caution">
    <text evidence="1">The sequence shown here is derived from an EMBL/GenBank/DDBJ whole genome shotgun (WGS) entry which is preliminary data.</text>
</comment>
<sequence>MKELSAELLARLDQAAPGDDDEIFAALGTILTGLRGRPVVLKRTAFPPGTASGLWLDLEDMDIVAVRIDTTNSEHEHVILGHEIWHMFEGHCGAHTPVGRAAARAHSFQAGAVDDVVRRLLASRDARLGGLGAPQLGVAARTRFDDRHEAEAEMFGLRLGTDLRTFRRTHWRADLGQVAGRIEDSLGRGLWV</sequence>
<dbReference type="Proteomes" id="UP001501532">
    <property type="component" value="Unassembled WGS sequence"/>
</dbReference>
<evidence type="ECO:0000313" key="1">
    <source>
        <dbReference type="EMBL" id="GAA3052532.1"/>
    </source>
</evidence>
<name>A0ABP6LSV2_9ACTN</name>